<comment type="caution">
    <text evidence="3">The sequence shown here is derived from an EMBL/GenBank/DDBJ whole genome shotgun (WGS) entry which is preliminary data.</text>
</comment>
<feature type="non-terminal residue" evidence="3">
    <location>
        <position position="74"/>
    </location>
</feature>
<proteinExistence type="predicted"/>
<organism evidence="3 4">
    <name type="scientific">Veillonella nakazawae</name>
    <dbReference type="NCBI Taxonomy" id="2682456"/>
    <lineage>
        <taxon>Bacteria</taxon>
        <taxon>Bacillati</taxon>
        <taxon>Bacillota</taxon>
        <taxon>Negativicutes</taxon>
        <taxon>Veillonellales</taxon>
        <taxon>Veillonellaceae</taxon>
        <taxon>Veillonella</taxon>
    </lineage>
</organism>
<evidence type="ECO:0000256" key="2">
    <source>
        <dbReference type="SAM" id="Phobius"/>
    </source>
</evidence>
<keyword evidence="2" id="KW-0472">Membrane</keyword>
<keyword evidence="1" id="KW-0479">Metal-binding</keyword>
<keyword evidence="2" id="KW-0812">Transmembrane</keyword>
<dbReference type="Proteomes" id="UP001198010">
    <property type="component" value="Unassembled WGS sequence"/>
</dbReference>
<feature type="transmembrane region" description="Helical" evidence="2">
    <location>
        <begin position="44"/>
        <end position="67"/>
    </location>
</feature>
<dbReference type="PANTHER" id="PTHR46594">
    <property type="entry name" value="P-TYPE CATION-TRANSPORTING ATPASE"/>
    <property type="match status" value="1"/>
</dbReference>
<name>A0AB35HFB8_9FIRM</name>
<reference evidence="3" key="1">
    <citation type="submission" date="2021-10" db="EMBL/GenBank/DDBJ databases">
        <title>Collection of gut derived symbiotic bacterial strains cultured from healthy donors.</title>
        <authorList>
            <person name="Lin H."/>
            <person name="Littmann E."/>
            <person name="Kohout C."/>
            <person name="Pamer E.G."/>
        </authorList>
    </citation>
    <scope>NUCLEOTIDE SEQUENCE</scope>
    <source>
        <strain evidence="3">DFI.4.35</strain>
    </source>
</reference>
<gene>
    <name evidence="3" type="ORF">LJD63_09920</name>
</gene>
<feature type="transmembrane region" description="Helical" evidence="2">
    <location>
        <begin position="14"/>
        <end position="32"/>
    </location>
</feature>
<dbReference type="GO" id="GO:0046872">
    <property type="term" value="F:metal ion binding"/>
    <property type="evidence" value="ECO:0007669"/>
    <property type="project" value="UniProtKB-KW"/>
</dbReference>
<accession>A0AB35HFB8</accession>
<dbReference type="AlphaFoldDB" id="A0AB35HFB8"/>
<evidence type="ECO:0000313" key="3">
    <source>
        <dbReference type="EMBL" id="MCB8606566.1"/>
    </source>
</evidence>
<dbReference type="PANTHER" id="PTHR46594:SF4">
    <property type="entry name" value="P-TYPE CATION-TRANSPORTING ATPASE"/>
    <property type="match status" value="1"/>
</dbReference>
<evidence type="ECO:0000313" key="4">
    <source>
        <dbReference type="Proteomes" id="UP001198010"/>
    </source>
</evidence>
<sequence length="74" mass="8204">MHYGGSFSFHMNPWLQLLLATMVQIFVGGHYYRDAYHAIRGGSANMAVLVVLGTSTAYLYSLVLTILGSGRMLY</sequence>
<evidence type="ECO:0000256" key="1">
    <source>
        <dbReference type="ARBA" id="ARBA00022723"/>
    </source>
</evidence>
<protein>
    <submittedName>
        <fullName evidence="3">Uncharacterized protein</fullName>
    </submittedName>
</protein>
<dbReference type="EMBL" id="JAJDLA010000075">
    <property type="protein sequence ID" value="MCB8606566.1"/>
    <property type="molecule type" value="Genomic_DNA"/>
</dbReference>
<keyword evidence="2" id="KW-1133">Transmembrane helix</keyword>